<dbReference type="Pfam" id="PF13202">
    <property type="entry name" value="EF-hand_5"/>
    <property type="match status" value="1"/>
</dbReference>
<name>A0ABQ5P8N1_9ACTN</name>
<protein>
    <submittedName>
        <fullName evidence="2">EF-hand domain-containing protein</fullName>
    </submittedName>
</protein>
<dbReference type="SMART" id="SM00054">
    <property type="entry name" value="EFh"/>
    <property type="match status" value="3"/>
</dbReference>
<evidence type="ECO:0000259" key="1">
    <source>
        <dbReference type="PROSITE" id="PS50222"/>
    </source>
</evidence>
<evidence type="ECO:0000313" key="3">
    <source>
        <dbReference type="Proteomes" id="UP001291653"/>
    </source>
</evidence>
<evidence type="ECO:0000313" key="2">
    <source>
        <dbReference type="EMBL" id="GLF98939.1"/>
    </source>
</evidence>
<accession>A0ABQ5P8N1</accession>
<dbReference type="InterPro" id="IPR018247">
    <property type="entry name" value="EF_Hand_1_Ca_BS"/>
</dbReference>
<dbReference type="EMBL" id="BSBI01000017">
    <property type="protein sequence ID" value="GLF98939.1"/>
    <property type="molecule type" value="Genomic_DNA"/>
</dbReference>
<dbReference type="PROSITE" id="PS00018">
    <property type="entry name" value="EF_HAND_1"/>
    <property type="match status" value="1"/>
</dbReference>
<reference evidence="2 3" key="1">
    <citation type="submission" date="2022-10" db="EMBL/GenBank/DDBJ databases">
        <title>Draft genome sequence of Streptomyces sp. YSPA8.</title>
        <authorList>
            <person name="Moriuchi R."/>
            <person name="Dohra H."/>
            <person name="Yamamura H."/>
            <person name="Kodani S."/>
        </authorList>
    </citation>
    <scope>NUCLEOTIDE SEQUENCE [LARGE SCALE GENOMIC DNA]</scope>
    <source>
        <strain evidence="2 3">YSPA8</strain>
    </source>
</reference>
<keyword evidence="3" id="KW-1185">Reference proteome</keyword>
<dbReference type="Proteomes" id="UP001291653">
    <property type="component" value="Unassembled WGS sequence"/>
</dbReference>
<dbReference type="Pfam" id="PF13833">
    <property type="entry name" value="EF-hand_8"/>
    <property type="match status" value="1"/>
</dbReference>
<sequence>MSERTVLDVKLDRSFDLLDTDGDGRIRASDLTVLASRLSAAFAATRPETVARLERAFTVLWTRDVRRMGTGGGDAVDREEWRRGVRRAVAEDRDGFLGRMGAMLQEWLDLCDADSDGGIGRTKFLTMYGRTLGLEPEQLHEAFTTLDIDGDGRLSREDIRGAVAEYYTSDATDTPGNWLFGPL</sequence>
<gene>
    <name evidence="2" type="ORF">SYYSPA8_31600</name>
</gene>
<dbReference type="Gene3D" id="1.10.238.10">
    <property type="entry name" value="EF-hand"/>
    <property type="match status" value="1"/>
</dbReference>
<feature type="domain" description="EF-hand" evidence="1">
    <location>
        <begin position="134"/>
        <end position="169"/>
    </location>
</feature>
<comment type="caution">
    <text evidence="2">The sequence shown here is derived from an EMBL/GenBank/DDBJ whole genome shotgun (WGS) entry which is preliminary data.</text>
</comment>
<dbReference type="SUPFAM" id="SSF47473">
    <property type="entry name" value="EF-hand"/>
    <property type="match status" value="1"/>
</dbReference>
<dbReference type="PROSITE" id="PS50222">
    <property type="entry name" value="EF_HAND_2"/>
    <property type="match status" value="2"/>
</dbReference>
<dbReference type="InterPro" id="IPR011992">
    <property type="entry name" value="EF-hand-dom_pair"/>
</dbReference>
<dbReference type="InterPro" id="IPR002048">
    <property type="entry name" value="EF_hand_dom"/>
</dbReference>
<proteinExistence type="predicted"/>
<organism evidence="2 3">
    <name type="scientific">Streptomyces yaizuensis</name>
    <dbReference type="NCBI Taxonomy" id="2989713"/>
    <lineage>
        <taxon>Bacteria</taxon>
        <taxon>Bacillati</taxon>
        <taxon>Actinomycetota</taxon>
        <taxon>Actinomycetes</taxon>
        <taxon>Kitasatosporales</taxon>
        <taxon>Streptomycetaceae</taxon>
        <taxon>Streptomyces</taxon>
    </lineage>
</organism>
<dbReference type="RefSeq" id="WP_323450906.1">
    <property type="nucleotide sequence ID" value="NZ_BSBI01000017.1"/>
</dbReference>
<feature type="domain" description="EF-hand" evidence="1">
    <location>
        <begin position="6"/>
        <end position="41"/>
    </location>
</feature>